<dbReference type="AlphaFoldDB" id="A0A7J7UTY6"/>
<proteinExistence type="predicted"/>
<accession>A0A7J7UTY6</accession>
<sequence length="125" mass="13509">MCVRVLTPVLPESSHAPPHLPRRSWEERCRLAGSHGPSLTHTHTHTHTRPGFSLGTPGVKVVLLLLQKKTQLSPPEPLSLCLAGPEARGQAWQGQPRPVEAGGCHRHPGTGGGGDRCWRLQPATH</sequence>
<evidence type="ECO:0000313" key="2">
    <source>
        <dbReference type="EMBL" id="KAF6316236.1"/>
    </source>
</evidence>
<feature type="region of interest" description="Disordered" evidence="1">
    <location>
        <begin position="33"/>
        <end position="52"/>
    </location>
</feature>
<feature type="region of interest" description="Disordered" evidence="1">
    <location>
        <begin position="89"/>
        <end position="125"/>
    </location>
</feature>
<organism evidence="2 3">
    <name type="scientific">Pipistrellus kuhlii</name>
    <name type="common">Kuhl's pipistrelle</name>
    <dbReference type="NCBI Taxonomy" id="59472"/>
    <lineage>
        <taxon>Eukaryota</taxon>
        <taxon>Metazoa</taxon>
        <taxon>Chordata</taxon>
        <taxon>Craniata</taxon>
        <taxon>Vertebrata</taxon>
        <taxon>Euteleostomi</taxon>
        <taxon>Mammalia</taxon>
        <taxon>Eutheria</taxon>
        <taxon>Laurasiatheria</taxon>
        <taxon>Chiroptera</taxon>
        <taxon>Yangochiroptera</taxon>
        <taxon>Vespertilionidae</taxon>
        <taxon>Pipistrellus</taxon>
    </lineage>
</organism>
<protein>
    <submittedName>
        <fullName evidence="2">Uncharacterized protein</fullName>
    </submittedName>
</protein>
<dbReference type="Proteomes" id="UP000558488">
    <property type="component" value="Unassembled WGS sequence"/>
</dbReference>
<comment type="caution">
    <text evidence="2">The sequence shown here is derived from an EMBL/GenBank/DDBJ whole genome shotgun (WGS) entry which is preliminary data.</text>
</comment>
<keyword evidence="3" id="KW-1185">Reference proteome</keyword>
<reference evidence="2 3" key="1">
    <citation type="journal article" date="2020" name="Nature">
        <title>Six reference-quality genomes reveal evolution of bat adaptations.</title>
        <authorList>
            <person name="Jebb D."/>
            <person name="Huang Z."/>
            <person name="Pippel M."/>
            <person name="Hughes G.M."/>
            <person name="Lavrichenko K."/>
            <person name="Devanna P."/>
            <person name="Winkler S."/>
            <person name="Jermiin L.S."/>
            <person name="Skirmuntt E.C."/>
            <person name="Katzourakis A."/>
            <person name="Burkitt-Gray L."/>
            <person name="Ray D.A."/>
            <person name="Sullivan K.A.M."/>
            <person name="Roscito J.G."/>
            <person name="Kirilenko B.M."/>
            <person name="Davalos L.M."/>
            <person name="Corthals A.P."/>
            <person name="Power M.L."/>
            <person name="Jones G."/>
            <person name="Ransome R.D."/>
            <person name="Dechmann D.K.N."/>
            <person name="Locatelli A.G."/>
            <person name="Puechmaille S.J."/>
            <person name="Fedrigo O."/>
            <person name="Jarvis E.D."/>
            <person name="Hiller M."/>
            <person name="Vernes S.C."/>
            <person name="Myers E.W."/>
            <person name="Teeling E.C."/>
        </authorList>
    </citation>
    <scope>NUCLEOTIDE SEQUENCE [LARGE SCALE GENOMIC DNA]</scope>
    <source>
        <strain evidence="2">MPipKuh1</strain>
        <tissue evidence="2">Flight muscle</tissue>
    </source>
</reference>
<evidence type="ECO:0000313" key="3">
    <source>
        <dbReference type="Proteomes" id="UP000558488"/>
    </source>
</evidence>
<dbReference type="EMBL" id="JACAGB010000018">
    <property type="protein sequence ID" value="KAF6316236.1"/>
    <property type="molecule type" value="Genomic_DNA"/>
</dbReference>
<name>A0A7J7UTY6_PIPKU</name>
<gene>
    <name evidence="2" type="ORF">mPipKuh1_008739</name>
</gene>
<evidence type="ECO:0000256" key="1">
    <source>
        <dbReference type="SAM" id="MobiDB-lite"/>
    </source>
</evidence>